<dbReference type="InterPro" id="IPR050812">
    <property type="entry name" value="Preph/Arog_dehydrog"/>
</dbReference>
<dbReference type="Pfam" id="PF01817">
    <property type="entry name" value="CM_2"/>
    <property type="match status" value="1"/>
</dbReference>
<dbReference type="Gene3D" id="1.20.59.10">
    <property type="entry name" value="Chorismate mutase"/>
    <property type="match status" value="1"/>
</dbReference>
<accession>A0A285VEV3</accession>
<proteinExistence type="inferred from homology"/>
<evidence type="ECO:0000256" key="1">
    <source>
        <dbReference type="ARBA" id="ARBA00007964"/>
    </source>
</evidence>
<dbReference type="Pfam" id="PF02153">
    <property type="entry name" value="PDH_N"/>
    <property type="match status" value="1"/>
</dbReference>
<feature type="domain" description="Chorismate mutase" evidence="3">
    <location>
        <begin position="6"/>
        <end position="97"/>
    </location>
</feature>
<dbReference type="STRING" id="1122622.GCA_000421185_03371"/>
<evidence type="ECO:0000256" key="2">
    <source>
        <dbReference type="ARBA" id="ARBA00023002"/>
    </source>
</evidence>
<dbReference type="Gene3D" id="3.40.50.720">
    <property type="entry name" value="NAD(P)-binding Rossmann-like Domain"/>
    <property type="match status" value="1"/>
</dbReference>
<evidence type="ECO:0000259" key="4">
    <source>
        <dbReference type="PROSITE" id="PS51176"/>
    </source>
</evidence>
<dbReference type="PANTHER" id="PTHR21363:SF0">
    <property type="entry name" value="PREPHENATE DEHYDROGENASE [NADP(+)]"/>
    <property type="match status" value="1"/>
</dbReference>
<feature type="domain" description="Prephenate/arogenate dehydrogenase" evidence="4">
    <location>
        <begin position="106"/>
        <end position="369"/>
    </location>
</feature>
<dbReference type="GO" id="GO:0008977">
    <property type="term" value="F:prephenate dehydrogenase (NAD+) activity"/>
    <property type="evidence" value="ECO:0007669"/>
    <property type="project" value="InterPro"/>
</dbReference>
<dbReference type="InterPro" id="IPR008927">
    <property type="entry name" value="6-PGluconate_DH-like_C_sf"/>
</dbReference>
<dbReference type="InterPro" id="IPR036979">
    <property type="entry name" value="CM_dom_sf"/>
</dbReference>
<evidence type="ECO:0000313" key="5">
    <source>
        <dbReference type="EMBL" id="SOC52610.1"/>
    </source>
</evidence>
<evidence type="ECO:0000313" key="6">
    <source>
        <dbReference type="Proteomes" id="UP000219688"/>
    </source>
</evidence>
<dbReference type="PANTHER" id="PTHR21363">
    <property type="entry name" value="PREPHENATE DEHYDROGENASE"/>
    <property type="match status" value="1"/>
</dbReference>
<dbReference type="RefSeq" id="WP_097186867.1">
    <property type="nucleotide sequence ID" value="NZ_OBQK01000001.1"/>
</dbReference>
<dbReference type="PROSITE" id="PS51176">
    <property type="entry name" value="PDH_ADH"/>
    <property type="match status" value="1"/>
</dbReference>
<dbReference type="NCBIfam" id="TIGR01799">
    <property type="entry name" value="CM_T"/>
    <property type="match status" value="1"/>
</dbReference>
<reference evidence="6" key="1">
    <citation type="submission" date="2017-08" db="EMBL/GenBank/DDBJ databases">
        <authorList>
            <person name="Varghese N."/>
            <person name="Submissions S."/>
        </authorList>
    </citation>
    <scope>NUCLEOTIDE SEQUENCE [LARGE SCALE GENOMIC DNA]</scope>
    <source>
        <strain evidence="6">USBA17B2</strain>
    </source>
</reference>
<name>A0A285VEV3_9MICO</name>
<dbReference type="GO" id="GO:0070403">
    <property type="term" value="F:NAD+ binding"/>
    <property type="evidence" value="ECO:0007669"/>
    <property type="project" value="InterPro"/>
</dbReference>
<dbReference type="SUPFAM" id="SSF48179">
    <property type="entry name" value="6-phosphogluconate dehydrogenase C-terminal domain-like"/>
    <property type="match status" value="1"/>
</dbReference>
<dbReference type="PROSITE" id="PS51168">
    <property type="entry name" value="CHORISMATE_MUT_2"/>
    <property type="match status" value="1"/>
</dbReference>
<dbReference type="GO" id="GO:0046417">
    <property type="term" value="P:chorismate metabolic process"/>
    <property type="evidence" value="ECO:0007669"/>
    <property type="project" value="InterPro"/>
</dbReference>
<dbReference type="GO" id="GO:0004106">
    <property type="term" value="F:chorismate mutase activity"/>
    <property type="evidence" value="ECO:0007669"/>
    <property type="project" value="InterPro"/>
</dbReference>
<comment type="similarity">
    <text evidence="1">Belongs to the prephenate/arogenate dehydrogenase family.</text>
</comment>
<dbReference type="Gene3D" id="1.10.3660.10">
    <property type="entry name" value="6-phosphogluconate dehydrogenase C-terminal like domain"/>
    <property type="match status" value="1"/>
</dbReference>
<dbReference type="Pfam" id="PF20463">
    <property type="entry name" value="PDH_C"/>
    <property type="match status" value="1"/>
</dbReference>
<dbReference type="InterPro" id="IPR036263">
    <property type="entry name" value="Chorismate_II_sf"/>
</dbReference>
<gene>
    <name evidence="5" type="ORF">SAMN05421879_101728</name>
</gene>
<protein>
    <submittedName>
        <fullName evidence="5">Chorismate mutase</fullName>
    </submittedName>
</protein>
<dbReference type="GO" id="GO:0006571">
    <property type="term" value="P:tyrosine biosynthetic process"/>
    <property type="evidence" value="ECO:0007669"/>
    <property type="project" value="InterPro"/>
</dbReference>
<dbReference type="GO" id="GO:0005737">
    <property type="term" value="C:cytoplasm"/>
    <property type="evidence" value="ECO:0007669"/>
    <property type="project" value="InterPro"/>
</dbReference>
<sequence length="380" mass="41913">MTEGNAGADQPLAALRAQIDDVDSQILDLLARRLELVGEIGEVKGRHALPIYAPDREAAMISAKRALAAERGLSPDLVEDVLRRCMRESYTHEKNMGFTRQAPDLGPAVVVGGGGRMGSLFARMLTLSGYDVRVVERDDPPEQVASSVRDAGLVVVSVPIHDTVAVLRSLPPLPPGCLLVDLTSTKRAVMATMLEVHPGPVLGLHPMFGPDVDSLAKQVVAVVPGRDEAASRWLVEQIRLWGARVHELPAETHDELMGLIQALRHFSTFVYGWHLAHEDHDLDELLALSSPIYRLELVMVGRLFAQDAELYYDIITASPDVVALIQRYLTRYAQAFELLLRGDREEFVARFREIGDWFGDHAETFLAESRGLLAHADATR</sequence>
<dbReference type="InterPro" id="IPR036291">
    <property type="entry name" value="NAD(P)-bd_dom_sf"/>
</dbReference>
<dbReference type="SMART" id="SM00830">
    <property type="entry name" value="CM_2"/>
    <property type="match status" value="1"/>
</dbReference>
<dbReference type="NCBIfam" id="NF008400">
    <property type="entry name" value="PRK11199.1"/>
    <property type="match status" value="1"/>
</dbReference>
<dbReference type="Proteomes" id="UP000219688">
    <property type="component" value="Unassembled WGS sequence"/>
</dbReference>
<dbReference type="InterPro" id="IPR002701">
    <property type="entry name" value="CM_II_prokaryot"/>
</dbReference>
<dbReference type="InterPro" id="IPR008244">
    <property type="entry name" value="Chor_mut/prephenate_DH_T"/>
</dbReference>
<dbReference type="SUPFAM" id="SSF48600">
    <property type="entry name" value="Chorismate mutase II"/>
    <property type="match status" value="1"/>
</dbReference>
<dbReference type="PIRSF" id="PIRSF001499">
    <property type="entry name" value="Chor_mut_pdh_Tpr"/>
    <property type="match status" value="1"/>
</dbReference>
<dbReference type="EMBL" id="OBQK01000001">
    <property type="protein sequence ID" value="SOC52610.1"/>
    <property type="molecule type" value="Genomic_DNA"/>
</dbReference>
<dbReference type="AlphaFoldDB" id="A0A285VEV3"/>
<dbReference type="GO" id="GO:0004665">
    <property type="term" value="F:prephenate dehydrogenase (NADP+) activity"/>
    <property type="evidence" value="ECO:0007669"/>
    <property type="project" value="InterPro"/>
</dbReference>
<keyword evidence="2" id="KW-0560">Oxidoreductase</keyword>
<evidence type="ECO:0000259" key="3">
    <source>
        <dbReference type="PROSITE" id="PS51168"/>
    </source>
</evidence>
<dbReference type="InterPro" id="IPR003099">
    <property type="entry name" value="Prephen_DH"/>
</dbReference>
<dbReference type="InterPro" id="IPR011277">
    <property type="entry name" value="CM_T"/>
</dbReference>
<dbReference type="InterPro" id="IPR046826">
    <property type="entry name" value="PDH_N"/>
</dbReference>
<dbReference type="SUPFAM" id="SSF51735">
    <property type="entry name" value="NAD(P)-binding Rossmann-fold domains"/>
    <property type="match status" value="1"/>
</dbReference>
<keyword evidence="6" id="KW-1185">Reference proteome</keyword>
<dbReference type="InterPro" id="IPR046825">
    <property type="entry name" value="PDH_C"/>
</dbReference>
<organism evidence="5 6">
    <name type="scientific">Ornithinimicrobium cerasi</name>
    <dbReference type="NCBI Taxonomy" id="2248773"/>
    <lineage>
        <taxon>Bacteria</taxon>
        <taxon>Bacillati</taxon>
        <taxon>Actinomycetota</taxon>
        <taxon>Actinomycetes</taxon>
        <taxon>Micrococcales</taxon>
        <taxon>Ornithinimicrobiaceae</taxon>
        <taxon>Ornithinimicrobium</taxon>
    </lineage>
</organism>